<dbReference type="Gene3D" id="3.30.160.60">
    <property type="entry name" value="Classic Zinc Finger"/>
    <property type="match status" value="4"/>
</dbReference>
<keyword evidence="5" id="KW-0862">Zinc</keyword>
<dbReference type="FunFam" id="3.30.160.60:FF:000043">
    <property type="entry name" value="Scratch family zinc finger 2"/>
    <property type="match status" value="1"/>
</dbReference>
<dbReference type="InterPro" id="IPR013087">
    <property type="entry name" value="Znf_C2H2_type"/>
</dbReference>
<dbReference type="GO" id="GO:2000177">
    <property type="term" value="P:regulation of neural precursor cell proliferation"/>
    <property type="evidence" value="ECO:0007669"/>
    <property type="project" value="UniProtKB-ARBA"/>
</dbReference>
<proteinExistence type="inferred from homology"/>
<feature type="region of interest" description="Disordered" evidence="13">
    <location>
        <begin position="25"/>
        <end position="98"/>
    </location>
</feature>
<dbReference type="AlphaFoldDB" id="B3NG06"/>
<dbReference type="Pfam" id="PF13912">
    <property type="entry name" value="zf-C2H2_6"/>
    <property type="match status" value="1"/>
</dbReference>
<comment type="subunit">
    <text evidence="9">Interacts (via SNAG domain) with LIMD1 (via LIM domains), WTIP (via LIM domains) and AJUBA (via LIM domains).</text>
</comment>
<dbReference type="FunFam" id="3.30.160.60:FF:000207">
    <property type="entry name" value="zinc finger protein SNAI2"/>
    <property type="match status" value="1"/>
</dbReference>
<keyword evidence="7" id="KW-0539">Nucleus</keyword>
<comment type="similarity">
    <text evidence="8">Belongs to the snail C2H2-type zinc-finger protein family.</text>
</comment>
<evidence type="ECO:0000256" key="8">
    <source>
        <dbReference type="ARBA" id="ARBA00037948"/>
    </source>
</evidence>
<dbReference type="EMBL" id="CH954178">
    <property type="protein sequence ID" value="EDV50835.1"/>
    <property type="molecule type" value="Genomic_DNA"/>
</dbReference>
<dbReference type="GO" id="GO:0005634">
    <property type="term" value="C:nucleus"/>
    <property type="evidence" value="ECO:0007669"/>
    <property type="project" value="UniProtKB-SubCell"/>
</dbReference>
<name>B3NG06_DROER</name>
<feature type="domain" description="C2H2-type" evidence="14">
    <location>
        <begin position="526"/>
        <end position="553"/>
    </location>
</feature>
<dbReference type="PROSITE" id="PS00028">
    <property type="entry name" value="ZINC_FINGER_C2H2_1"/>
    <property type="match status" value="4"/>
</dbReference>
<dbReference type="GO" id="GO:0055059">
    <property type="term" value="P:asymmetric neuroblast division"/>
    <property type="evidence" value="ECO:0007669"/>
    <property type="project" value="UniProtKB-ARBA"/>
</dbReference>
<dbReference type="GO" id="GO:0008270">
    <property type="term" value="F:zinc ion binding"/>
    <property type="evidence" value="ECO:0007669"/>
    <property type="project" value="UniProtKB-KW"/>
</dbReference>
<feature type="region of interest" description="Disordered" evidence="13">
    <location>
        <begin position="378"/>
        <end position="432"/>
    </location>
</feature>
<evidence type="ECO:0000256" key="7">
    <source>
        <dbReference type="ARBA" id="ARBA00023242"/>
    </source>
</evidence>
<sequence>MSVDFILPNRNKIQTIAYASASKKYVPGGSGSTLSSGSVSVSGSGADLQSWRRPKPRTSGKVKLEDKSPATASSVLRNANGNGQGNGGKSPLKSLAKRNSRSVLKREIIELDDEDGEEQEDQLCEHLEWSAAQSLVQMNSSKQEKQRRAGTTGSPAIVAVPVSASVSLRRSVGRAPAEDGKVIFYAPPASASGSPRQPEPVTLKRERERDRERERERERERDRMREQQVAAAAAAASIYRGRSVEETEAAHDLLSLSQSLPPLIPPCVVTIMKQEQEQLRSPEIQEISNSASSRSPQSTIRFIGSSSYDLMGGSSEGANNCSPLTPPNSDHSSDVDIDMSSSSESGLQQWGKPNPQQNQQRASALKMCLNMLDGRTKASKAAAVTKQDRQEPVQPRPKSAQSNASSGGGPPSESPENATASLGHSSTGNGENYAKRKRGCYKCCECGKQYATSSNLSRHKQTHRSLDSQSAKKCNTCGKAYVSMPALAMHLLTHKLSHSCDICGKLFSRPWLLQGHLRSHTGEKPYACVHCGKAFADRSNLRAHMQTHSGDKNFKCHRCNKTFALKSYLNKHLESACLRDAGAIDQGKGLEEDDDDCSKQDELEMGDELDSDENSQDIVVA</sequence>
<feature type="domain" description="C2H2-type" evidence="14">
    <location>
        <begin position="554"/>
        <end position="572"/>
    </location>
</feature>
<dbReference type="GO" id="GO:0000978">
    <property type="term" value="F:RNA polymerase II cis-regulatory region sequence-specific DNA binding"/>
    <property type="evidence" value="ECO:0007669"/>
    <property type="project" value="TreeGrafter"/>
</dbReference>
<evidence type="ECO:0000256" key="10">
    <source>
        <dbReference type="ARBA" id="ARBA00071743"/>
    </source>
</evidence>
<dbReference type="PANTHER" id="PTHR24388">
    <property type="entry name" value="ZINC FINGER PROTEIN"/>
    <property type="match status" value="1"/>
</dbReference>
<reference evidence="15 16" key="2">
    <citation type="journal article" date="2008" name="Bioinformatics">
        <title>Assembly reconciliation.</title>
        <authorList>
            <person name="Zimin A.V."/>
            <person name="Smith D.R."/>
            <person name="Sutton G."/>
            <person name="Yorke J.A."/>
        </authorList>
    </citation>
    <scope>NUCLEOTIDE SEQUENCE [LARGE SCALE GENOMIC DNA]</scope>
    <source>
        <strain evidence="15 16">TSC#14021-0224.01</strain>
    </source>
</reference>
<feature type="domain" description="C2H2-type" evidence="14">
    <location>
        <begin position="441"/>
        <end position="468"/>
    </location>
</feature>
<evidence type="ECO:0000256" key="9">
    <source>
        <dbReference type="ARBA" id="ARBA00064979"/>
    </source>
</evidence>
<dbReference type="GO" id="GO:0045944">
    <property type="term" value="P:positive regulation of transcription by RNA polymerase II"/>
    <property type="evidence" value="ECO:0007669"/>
    <property type="project" value="UniProtKB-ARBA"/>
</dbReference>
<reference evidence="15 16" key="1">
    <citation type="journal article" date="2007" name="Nature">
        <title>Evolution of genes and genomes on the Drosophila phylogeny.</title>
        <authorList>
            <consortium name="Drosophila 12 Genomes Consortium"/>
            <person name="Clark A.G."/>
            <person name="Eisen M.B."/>
            <person name="Smith D.R."/>
            <person name="Bergman C.M."/>
            <person name="Oliver B."/>
            <person name="Markow T.A."/>
            <person name="Kaufman T.C."/>
            <person name="Kellis M."/>
            <person name="Gelbart W."/>
            <person name="Iyer V.N."/>
            <person name="Pollard D.A."/>
            <person name="Sackton T.B."/>
            <person name="Larracuente A.M."/>
            <person name="Singh N.D."/>
            <person name="Abad J.P."/>
            <person name="Abt D.N."/>
            <person name="Adryan B."/>
            <person name="Aguade M."/>
            <person name="Akashi H."/>
            <person name="Anderson W.W."/>
            <person name="Aquadro C.F."/>
            <person name="Ardell D.H."/>
            <person name="Arguello R."/>
            <person name="Artieri C.G."/>
            <person name="Barbash D.A."/>
            <person name="Barker D."/>
            <person name="Barsanti P."/>
            <person name="Batterham P."/>
            <person name="Batzoglou S."/>
            <person name="Begun D."/>
            <person name="Bhutkar A."/>
            <person name="Blanco E."/>
            <person name="Bosak S.A."/>
            <person name="Bradley R.K."/>
            <person name="Brand A.D."/>
            <person name="Brent M.R."/>
            <person name="Brooks A.N."/>
            <person name="Brown R.H."/>
            <person name="Butlin R.K."/>
            <person name="Caggese C."/>
            <person name="Calvi B.R."/>
            <person name="Bernardo de Carvalho A."/>
            <person name="Caspi A."/>
            <person name="Castrezana S."/>
            <person name="Celniker S.E."/>
            <person name="Chang J.L."/>
            <person name="Chapple C."/>
            <person name="Chatterji S."/>
            <person name="Chinwalla A."/>
            <person name="Civetta A."/>
            <person name="Clifton S.W."/>
            <person name="Comeron J.M."/>
            <person name="Costello J.C."/>
            <person name="Coyne J.A."/>
            <person name="Daub J."/>
            <person name="David R.G."/>
            <person name="Delcher A.L."/>
            <person name="Delehaunty K."/>
            <person name="Do C.B."/>
            <person name="Ebling H."/>
            <person name="Edwards K."/>
            <person name="Eickbush T."/>
            <person name="Evans J.D."/>
            <person name="Filipski A."/>
            <person name="Findeiss S."/>
            <person name="Freyhult E."/>
            <person name="Fulton L."/>
            <person name="Fulton R."/>
            <person name="Garcia A.C."/>
            <person name="Gardiner A."/>
            <person name="Garfield D.A."/>
            <person name="Garvin B.E."/>
            <person name="Gibson G."/>
            <person name="Gilbert D."/>
            <person name="Gnerre S."/>
            <person name="Godfrey J."/>
            <person name="Good R."/>
            <person name="Gotea V."/>
            <person name="Gravely B."/>
            <person name="Greenberg A.J."/>
            <person name="Griffiths-Jones S."/>
            <person name="Gross S."/>
            <person name="Guigo R."/>
            <person name="Gustafson E.A."/>
            <person name="Haerty W."/>
            <person name="Hahn M.W."/>
            <person name="Halligan D.L."/>
            <person name="Halpern A.L."/>
            <person name="Halter G.M."/>
            <person name="Han M.V."/>
            <person name="Heger A."/>
            <person name="Hillier L."/>
            <person name="Hinrichs A.S."/>
            <person name="Holmes I."/>
            <person name="Hoskins R.A."/>
            <person name="Hubisz M.J."/>
            <person name="Hultmark D."/>
            <person name="Huntley M.A."/>
            <person name="Jaffe D.B."/>
            <person name="Jagadeeshan S."/>
            <person name="Jeck W.R."/>
            <person name="Johnson J."/>
            <person name="Jones C.D."/>
            <person name="Jordan W.C."/>
            <person name="Karpen G.H."/>
            <person name="Kataoka E."/>
            <person name="Keightley P.D."/>
            <person name="Kheradpour P."/>
            <person name="Kirkness E.F."/>
            <person name="Koerich L.B."/>
            <person name="Kristiansen K."/>
            <person name="Kudrna D."/>
            <person name="Kulathinal R.J."/>
            <person name="Kumar S."/>
            <person name="Kwok R."/>
            <person name="Lander E."/>
            <person name="Langley C.H."/>
            <person name="Lapoint R."/>
            <person name="Lazzaro B.P."/>
            <person name="Lee S.J."/>
            <person name="Levesque L."/>
            <person name="Li R."/>
            <person name="Lin C.F."/>
            <person name="Lin M.F."/>
            <person name="Lindblad-Toh K."/>
            <person name="Llopart A."/>
            <person name="Long M."/>
            <person name="Low L."/>
            <person name="Lozovsky E."/>
            <person name="Lu J."/>
            <person name="Luo M."/>
            <person name="Machado C.A."/>
            <person name="Makalowski W."/>
            <person name="Marzo M."/>
            <person name="Matsuda M."/>
            <person name="Matzkin L."/>
            <person name="McAllister B."/>
            <person name="McBride C.S."/>
            <person name="McKernan B."/>
            <person name="McKernan K."/>
            <person name="Mendez-Lago M."/>
            <person name="Minx P."/>
            <person name="Mollenhauer M.U."/>
            <person name="Montooth K."/>
            <person name="Mount S.M."/>
            <person name="Mu X."/>
            <person name="Myers E."/>
            <person name="Negre B."/>
            <person name="Newfeld S."/>
            <person name="Nielsen R."/>
            <person name="Noor M.A."/>
            <person name="O'Grady P."/>
            <person name="Pachter L."/>
            <person name="Papaceit M."/>
            <person name="Parisi M.J."/>
            <person name="Parisi M."/>
            <person name="Parts L."/>
            <person name="Pedersen J.S."/>
            <person name="Pesole G."/>
            <person name="Phillippy A.M."/>
            <person name="Ponting C.P."/>
            <person name="Pop M."/>
            <person name="Porcelli D."/>
            <person name="Powell J.R."/>
            <person name="Prohaska S."/>
            <person name="Pruitt K."/>
            <person name="Puig M."/>
            <person name="Quesneville H."/>
            <person name="Ram K.R."/>
            <person name="Rand D."/>
            <person name="Rasmussen M.D."/>
            <person name="Reed L.K."/>
            <person name="Reenan R."/>
            <person name="Reily A."/>
            <person name="Remington K.A."/>
            <person name="Rieger T.T."/>
            <person name="Ritchie M.G."/>
            <person name="Robin C."/>
            <person name="Rogers Y.H."/>
            <person name="Rohde C."/>
            <person name="Rozas J."/>
            <person name="Rubenfield M.J."/>
            <person name="Ruiz A."/>
            <person name="Russo S."/>
            <person name="Salzberg S.L."/>
            <person name="Sanchez-Gracia A."/>
            <person name="Saranga D.J."/>
            <person name="Sato H."/>
            <person name="Schaeffer S.W."/>
            <person name="Schatz M.C."/>
            <person name="Schlenke T."/>
            <person name="Schwartz R."/>
            <person name="Segarra C."/>
            <person name="Singh R.S."/>
            <person name="Sirot L."/>
            <person name="Sirota M."/>
            <person name="Sisneros N.B."/>
            <person name="Smith C.D."/>
            <person name="Smith T.F."/>
            <person name="Spieth J."/>
            <person name="Stage D.E."/>
            <person name="Stark A."/>
            <person name="Stephan W."/>
            <person name="Strausberg R.L."/>
            <person name="Strempel S."/>
            <person name="Sturgill D."/>
            <person name="Sutton G."/>
            <person name="Sutton G.G."/>
            <person name="Tao W."/>
            <person name="Teichmann S."/>
            <person name="Tobari Y.N."/>
            <person name="Tomimura Y."/>
            <person name="Tsolas J.M."/>
            <person name="Valente V.L."/>
            <person name="Venter E."/>
            <person name="Venter J.C."/>
            <person name="Vicario S."/>
            <person name="Vieira F.G."/>
            <person name="Vilella A.J."/>
            <person name="Villasante A."/>
            <person name="Walenz B."/>
            <person name="Wang J."/>
            <person name="Wasserman M."/>
            <person name="Watts T."/>
            <person name="Wilson D."/>
            <person name="Wilson R.K."/>
            <person name="Wing R.A."/>
            <person name="Wolfner M.F."/>
            <person name="Wong A."/>
            <person name="Wong G.K."/>
            <person name="Wu C.I."/>
            <person name="Wu G."/>
            <person name="Yamamoto D."/>
            <person name="Yang H.P."/>
            <person name="Yang S.P."/>
            <person name="Yorke J.A."/>
            <person name="Yoshida K."/>
            <person name="Zdobnov E."/>
            <person name="Zhang P."/>
            <person name="Zhang Y."/>
            <person name="Zimin A.V."/>
            <person name="Baldwin J."/>
            <person name="Abdouelleil A."/>
            <person name="Abdulkadir J."/>
            <person name="Abebe A."/>
            <person name="Abera B."/>
            <person name="Abreu J."/>
            <person name="Acer S.C."/>
            <person name="Aftuck L."/>
            <person name="Alexander A."/>
            <person name="An P."/>
            <person name="Anderson E."/>
            <person name="Anderson S."/>
            <person name="Arachi H."/>
            <person name="Azer M."/>
            <person name="Bachantsang P."/>
            <person name="Barry A."/>
            <person name="Bayul T."/>
            <person name="Berlin A."/>
            <person name="Bessette D."/>
            <person name="Bloom T."/>
            <person name="Blye J."/>
            <person name="Boguslavskiy L."/>
            <person name="Bonnet C."/>
            <person name="Boukhgalter B."/>
            <person name="Bourzgui I."/>
            <person name="Brown A."/>
            <person name="Cahill P."/>
            <person name="Channer S."/>
            <person name="Cheshatsang Y."/>
            <person name="Chuda L."/>
            <person name="Citroen M."/>
            <person name="Collymore A."/>
            <person name="Cooke P."/>
            <person name="Costello M."/>
            <person name="D'Aco K."/>
            <person name="Daza R."/>
            <person name="De Haan G."/>
            <person name="DeGray S."/>
            <person name="DeMaso C."/>
            <person name="Dhargay N."/>
            <person name="Dooley K."/>
            <person name="Dooley E."/>
            <person name="Doricent M."/>
            <person name="Dorje P."/>
            <person name="Dorjee K."/>
            <person name="Dupes A."/>
            <person name="Elong R."/>
            <person name="Falk J."/>
            <person name="Farina A."/>
            <person name="Faro S."/>
            <person name="Ferguson D."/>
            <person name="Fisher S."/>
            <person name="Foley C.D."/>
            <person name="Franke A."/>
            <person name="Friedrich D."/>
            <person name="Gadbois L."/>
            <person name="Gearin G."/>
            <person name="Gearin C.R."/>
            <person name="Giannoukos G."/>
            <person name="Goode T."/>
            <person name="Graham J."/>
            <person name="Grandbois E."/>
            <person name="Grewal S."/>
            <person name="Gyaltsen K."/>
            <person name="Hafez N."/>
            <person name="Hagos B."/>
            <person name="Hall J."/>
            <person name="Henson C."/>
            <person name="Hollinger A."/>
            <person name="Honan T."/>
            <person name="Huard M.D."/>
            <person name="Hughes L."/>
            <person name="Hurhula B."/>
            <person name="Husby M.E."/>
            <person name="Kamat A."/>
            <person name="Kanga B."/>
            <person name="Kashin S."/>
            <person name="Khazanovich D."/>
            <person name="Kisner P."/>
            <person name="Lance K."/>
            <person name="Lara M."/>
            <person name="Lee W."/>
            <person name="Lennon N."/>
            <person name="Letendre F."/>
            <person name="LeVine R."/>
            <person name="Lipovsky A."/>
            <person name="Liu X."/>
            <person name="Liu J."/>
            <person name="Liu S."/>
            <person name="Lokyitsang T."/>
            <person name="Lokyitsang Y."/>
            <person name="Lubonja R."/>
            <person name="Lui A."/>
            <person name="MacDonald P."/>
            <person name="Magnisalis V."/>
            <person name="Maru K."/>
            <person name="Matthews C."/>
            <person name="McCusker W."/>
            <person name="McDonough S."/>
            <person name="Mehta T."/>
            <person name="Meldrim J."/>
            <person name="Meneus L."/>
            <person name="Mihai O."/>
            <person name="Mihalev A."/>
            <person name="Mihova T."/>
            <person name="Mittelman R."/>
            <person name="Mlenga V."/>
            <person name="Montmayeur A."/>
            <person name="Mulrain L."/>
            <person name="Navidi A."/>
            <person name="Naylor J."/>
            <person name="Negash T."/>
            <person name="Nguyen T."/>
            <person name="Nguyen N."/>
            <person name="Nicol R."/>
            <person name="Norbu C."/>
            <person name="Norbu N."/>
            <person name="Novod N."/>
            <person name="O'Neill B."/>
            <person name="Osman S."/>
            <person name="Markiewicz E."/>
            <person name="Oyono O.L."/>
            <person name="Patti C."/>
            <person name="Phunkhang P."/>
            <person name="Pierre F."/>
            <person name="Priest M."/>
            <person name="Raghuraman S."/>
            <person name="Rege F."/>
            <person name="Reyes R."/>
            <person name="Rise C."/>
            <person name="Rogov P."/>
            <person name="Ross K."/>
            <person name="Ryan E."/>
            <person name="Settipalli S."/>
            <person name="Shea T."/>
            <person name="Sherpa N."/>
            <person name="Shi L."/>
            <person name="Shih D."/>
            <person name="Sparrow T."/>
            <person name="Spaulding J."/>
            <person name="Stalker J."/>
            <person name="Stange-Thomann N."/>
            <person name="Stavropoulos S."/>
            <person name="Stone C."/>
            <person name="Strader C."/>
            <person name="Tesfaye S."/>
            <person name="Thomson T."/>
            <person name="Thoulutsang Y."/>
            <person name="Thoulutsang D."/>
            <person name="Topham K."/>
            <person name="Topping I."/>
            <person name="Tsamla T."/>
            <person name="Vassiliev H."/>
            <person name="Vo A."/>
            <person name="Wangchuk T."/>
            <person name="Wangdi T."/>
            <person name="Weiand M."/>
            <person name="Wilkinson J."/>
            <person name="Wilson A."/>
            <person name="Yadav S."/>
            <person name="Young G."/>
            <person name="Yu Q."/>
            <person name="Zembek L."/>
            <person name="Zhong D."/>
            <person name="Zimmer A."/>
            <person name="Zwirko Z."/>
            <person name="Jaffe D.B."/>
            <person name="Alvarez P."/>
            <person name="Brockman W."/>
            <person name="Butler J."/>
            <person name="Chin C."/>
            <person name="Gnerre S."/>
            <person name="Grabherr M."/>
            <person name="Kleber M."/>
            <person name="Mauceli E."/>
            <person name="MacCallum I."/>
        </authorList>
    </citation>
    <scope>NUCLEOTIDE SEQUENCE [LARGE SCALE GENOMIC DNA]</scope>
    <source>
        <strain evidence="15 16">TSC#14021-0224.01</strain>
    </source>
</reference>
<evidence type="ECO:0000313" key="15">
    <source>
        <dbReference type="EMBL" id="EDV50835.1"/>
    </source>
</evidence>
<keyword evidence="2" id="KW-0479">Metal-binding</keyword>
<dbReference type="GO" id="GO:0007417">
    <property type="term" value="P:central nervous system development"/>
    <property type="evidence" value="ECO:0007669"/>
    <property type="project" value="UniProtKB-ARBA"/>
</dbReference>
<dbReference type="eggNOG" id="KOG2462">
    <property type="taxonomic scope" value="Eukaryota"/>
</dbReference>
<feature type="compositionally biased region" description="Basic and acidic residues" evidence="13">
    <location>
        <begin position="202"/>
        <end position="225"/>
    </location>
</feature>
<dbReference type="FunFam" id="3.30.160.60:FF:000169">
    <property type="entry name" value="transcriptional repressor scratch 2"/>
    <property type="match status" value="1"/>
</dbReference>
<keyword evidence="3" id="KW-0677">Repeat</keyword>
<evidence type="ECO:0000256" key="3">
    <source>
        <dbReference type="ARBA" id="ARBA00022737"/>
    </source>
</evidence>
<dbReference type="KEGG" id="der:6546333"/>
<feature type="domain" description="C2H2-type" evidence="14">
    <location>
        <begin position="472"/>
        <end position="499"/>
    </location>
</feature>
<dbReference type="SUPFAM" id="SSF57667">
    <property type="entry name" value="beta-beta-alpha zinc fingers"/>
    <property type="match status" value="3"/>
</dbReference>
<keyword evidence="6" id="KW-0238">DNA-binding</keyword>
<feature type="compositionally biased region" description="Low complexity" evidence="13">
    <location>
        <begin position="32"/>
        <end position="45"/>
    </location>
</feature>
<gene>
    <name evidence="15" type="primary">Dere\GG14232</name>
    <name evidence="15" type="synonym">dere_GLEANR_14421</name>
    <name evidence="15" type="synonym">GG14232</name>
    <name evidence="15" type="ORF">Dere_GG14232</name>
</gene>
<dbReference type="PhylomeDB" id="B3NG06"/>
<protein>
    <recommendedName>
        <fullName evidence="10">Transcriptional repressor scratch 1</fullName>
    </recommendedName>
    <alternativeName>
        <fullName evidence="11">Scratch homolog 1 zinc finger protein</fullName>
    </alternativeName>
</protein>
<evidence type="ECO:0000256" key="12">
    <source>
        <dbReference type="PROSITE-ProRule" id="PRU00042"/>
    </source>
</evidence>
<evidence type="ECO:0000256" key="5">
    <source>
        <dbReference type="ARBA" id="ARBA00022833"/>
    </source>
</evidence>
<feature type="domain" description="C2H2-type" evidence="14">
    <location>
        <begin position="498"/>
        <end position="525"/>
    </location>
</feature>
<evidence type="ECO:0000256" key="4">
    <source>
        <dbReference type="ARBA" id="ARBA00022771"/>
    </source>
</evidence>
<feature type="region of interest" description="Disordered" evidence="13">
    <location>
        <begin position="305"/>
        <end position="361"/>
    </location>
</feature>
<comment type="subcellular location">
    <subcellularLocation>
        <location evidence="1">Nucleus</location>
    </subcellularLocation>
</comment>
<evidence type="ECO:0000256" key="1">
    <source>
        <dbReference type="ARBA" id="ARBA00004123"/>
    </source>
</evidence>
<accession>B3NG06</accession>
<evidence type="ECO:0000259" key="14">
    <source>
        <dbReference type="PROSITE" id="PS50157"/>
    </source>
</evidence>
<dbReference type="OrthoDB" id="5428132at2759"/>
<dbReference type="InterPro" id="IPR036236">
    <property type="entry name" value="Znf_C2H2_sf"/>
</dbReference>
<dbReference type="Pfam" id="PF00096">
    <property type="entry name" value="zf-C2H2"/>
    <property type="match status" value="4"/>
</dbReference>
<evidence type="ECO:0000256" key="11">
    <source>
        <dbReference type="ARBA" id="ARBA00083685"/>
    </source>
</evidence>
<dbReference type="GO" id="GO:0045466">
    <property type="term" value="P:R7 cell differentiation"/>
    <property type="evidence" value="ECO:0007669"/>
    <property type="project" value="EnsemblMetazoa"/>
</dbReference>
<dbReference type="SMART" id="SM00355">
    <property type="entry name" value="ZnF_C2H2"/>
    <property type="match status" value="5"/>
</dbReference>
<keyword evidence="16" id="KW-1185">Reference proteome</keyword>
<dbReference type="HOGENOM" id="CLU_021709_1_1_1"/>
<dbReference type="Proteomes" id="UP000008711">
    <property type="component" value="Unassembled WGS sequence"/>
</dbReference>
<feature type="compositionally biased region" description="Acidic residues" evidence="13">
    <location>
        <begin position="603"/>
        <end position="615"/>
    </location>
</feature>
<dbReference type="GO" id="GO:0000981">
    <property type="term" value="F:DNA-binding transcription factor activity, RNA polymerase II-specific"/>
    <property type="evidence" value="ECO:0007669"/>
    <property type="project" value="TreeGrafter"/>
</dbReference>
<dbReference type="InterPro" id="IPR050527">
    <property type="entry name" value="Snail/Krueppel_Znf"/>
</dbReference>
<dbReference type="PANTHER" id="PTHR24388:SF38">
    <property type="entry name" value="PROTEIN SNAIL"/>
    <property type="match status" value="1"/>
</dbReference>
<evidence type="ECO:0000256" key="2">
    <source>
        <dbReference type="ARBA" id="ARBA00022723"/>
    </source>
</evidence>
<dbReference type="FunFam" id="3.30.160.60:FF:001484">
    <property type="entry name" value="Uncharacterized protein, isoform B"/>
    <property type="match status" value="1"/>
</dbReference>
<keyword evidence="4 12" id="KW-0863">Zinc-finger</keyword>
<feature type="region of interest" description="Disordered" evidence="13">
    <location>
        <begin position="586"/>
        <end position="621"/>
    </location>
</feature>
<organism evidence="15 16">
    <name type="scientific">Drosophila erecta</name>
    <name type="common">Fruit fly</name>
    <dbReference type="NCBI Taxonomy" id="7220"/>
    <lineage>
        <taxon>Eukaryota</taxon>
        <taxon>Metazoa</taxon>
        <taxon>Ecdysozoa</taxon>
        <taxon>Arthropoda</taxon>
        <taxon>Hexapoda</taxon>
        <taxon>Insecta</taxon>
        <taxon>Pterygota</taxon>
        <taxon>Neoptera</taxon>
        <taxon>Endopterygota</taxon>
        <taxon>Diptera</taxon>
        <taxon>Brachycera</taxon>
        <taxon>Muscomorpha</taxon>
        <taxon>Ephydroidea</taxon>
        <taxon>Drosophilidae</taxon>
        <taxon>Drosophila</taxon>
        <taxon>Sophophora</taxon>
    </lineage>
</organism>
<evidence type="ECO:0000313" key="16">
    <source>
        <dbReference type="Proteomes" id="UP000008711"/>
    </source>
</evidence>
<feature type="compositionally biased region" description="Polar residues" evidence="13">
    <location>
        <begin position="419"/>
        <end position="430"/>
    </location>
</feature>
<dbReference type="OMA" id="NNGQGKM"/>
<evidence type="ECO:0000256" key="6">
    <source>
        <dbReference type="ARBA" id="ARBA00023125"/>
    </source>
</evidence>
<evidence type="ECO:0000256" key="13">
    <source>
        <dbReference type="SAM" id="MobiDB-lite"/>
    </source>
</evidence>
<dbReference type="GO" id="GO:0060562">
    <property type="term" value="P:epithelial tube morphogenesis"/>
    <property type="evidence" value="ECO:0007669"/>
    <property type="project" value="UniProtKB-ARBA"/>
</dbReference>
<dbReference type="PROSITE" id="PS50157">
    <property type="entry name" value="ZINC_FINGER_C2H2_2"/>
    <property type="match status" value="5"/>
</dbReference>
<feature type="region of interest" description="Disordered" evidence="13">
    <location>
        <begin position="185"/>
        <end position="225"/>
    </location>
</feature>